<feature type="compositionally biased region" description="Basic and acidic residues" evidence="5">
    <location>
        <begin position="121"/>
        <end position="138"/>
    </location>
</feature>
<evidence type="ECO:0000256" key="3">
    <source>
        <dbReference type="ARBA" id="ARBA00022833"/>
    </source>
</evidence>
<keyword evidence="2 4" id="KW-0863">Zinc-finger</keyword>
<evidence type="ECO:0000256" key="1">
    <source>
        <dbReference type="ARBA" id="ARBA00022723"/>
    </source>
</evidence>
<evidence type="ECO:0000256" key="4">
    <source>
        <dbReference type="PROSITE-ProRule" id="PRU00134"/>
    </source>
</evidence>
<dbReference type="InterPro" id="IPR002893">
    <property type="entry name" value="Znf_MYND"/>
</dbReference>
<dbReference type="Gene3D" id="6.10.140.2220">
    <property type="match status" value="1"/>
</dbReference>
<organism evidence="7">
    <name type="scientific">Chromera velia CCMP2878</name>
    <dbReference type="NCBI Taxonomy" id="1169474"/>
    <lineage>
        <taxon>Eukaryota</taxon>
        <taxon>Sar</taxon>
        <taxon>Alveolata</taxon>
        <taxon>Colpodellida</taxon>
        <taxon>Chromeraceae</taxon>
        <taxon>Chromera</taxon>
    </lineage>
</organism>
<dbReference type="PROSITE" id="PS50865">
    <property type="entry name" value="ZF_MYND_2"/>
    <property type="match status" value="1"/>
</dbReference>
<feature type="domain" description="MYND-type" evidence="6">
    <location>
        <begin position="902"/>
        <end position="940"/>
    </location>
</feature>
<evidence type="ECO:0000256" key="2">
    <source>
        <dbReference type="ARBA" id="ARBA00022771"/>
    </source>
</evidence>
<feature type="region of interest" description="Disordered" evidence="5">
    <location>
        <begin position="1"/>
        <end position="149"/>
    </location>
</feature>
<dbReference type="SUPFAM" id="SSF144232">
    <property type="entry name" value="HIT/MYND zinc finger-like"/>
    <property type="match status" value="1"/>
</dbReference>
<gene>
    <name evidence="7" type="ORF">Cvel_27118</name>
</gene>
<keyword evidence="3" id="KW-0862">Zinc</keyword>
<protein>
    <recommendedName>
        <fullName evidence="6">MYND-type domain-containing protein</fullName>
    </recommendedName>
</protein>
<dbReference type="PROSITE" id="PS01360">
    <property type="entry name" value="ZF_MYND_1"/>
    <property type="match status" value="1"/>
</dbReference>
<dbReference type="Pfam" id="PF01753">
    <property type="entry name" value="zf-MYND"/>
    <property type="match status" value="1"/>
</dbReference>
<feature type="compositionally biased region" description="Acidic residues" evidence="5">
    <location>
        <begin position="68"/>
        <end position="111"/>
    </location>
</feature>
<name>A0A0G4HFL7_9ALVE</name>
<reference evidence="7" key="1">
    <citation type="submission" date="2014-11" db="EMBL/GenBank/DDBJ databases">
        <authorList>
            <person name="Otto D Thomas"/>
            <person name="Naeem Raeece"/>
        </authorList>
    </citation>
    <scope>NUCLEOTIDE SEQUENCE</scope>
</reference>
<dbReference type="SUPFAM" id="SSF69322">
    <property type="entry name" value="Tricorn protease domain 2"/>
    <property type="match status" value="1"/>
</dbReference>
<dbReference type="VEuPathDB" id="CryptoDB:Cvel_27118"/>
<accession>A0A0G4HFL7</accession>
<evidence type="ECO:0000313" key="7">
    <source>
        <dbReference type="EMBL" id="CEM42885.1"/>
    </source>
</evidence>
<evidence type="ECO:0000259" key="6">
    <source>
        <dbReference type="PROSITE" id="PS50865"/>
    </source>
</evidence>
<dbReference type="EMBL" id="CDMZ01002554">
    <property type="protein sequence ID" value="CEM42885.1"/>
    <property type="molecule type" value="Genomic_DNA"/>
</dbReference>
<keyword evidence="1" id="KW-0479">Metal-binding</keyword>
<sequence length="944" mass="104459">MKGSRKVLRQFARERAHEKEGEAAETSRRKTWREDEASEAELASLFLPDAPSFPRVLEGLLELAAPDSEWDETESDEVDGDGDGEGESSDSEGSDSEESEGDGDSMQEGEGMDSASNGGGGDRDGEGGGEEPKEKTDYSEGDGDGIGYGDFGRDGGLTFALFKTVQEEGTVLQALKALRASSMSPERRLRLGDELASVLQDSRLPPLSLEESREALMFCSLLGALESCSEDPMDALEVRDAWSRVLCRGGDEVVGLLSQRLLDENACERSSLWDNIEKILQRDSSSPERFHSVIRNVLFPVLRNPKTPPTVNSFGLSSIGKLMETFGSRTPVSLLTEIVETARTVFERGQTDVEWEGPFDHWLLDFSKAVKLEGSPTKLFKDAAARSMKGISRCGCCSAPARLKKHEADEQKEILNRVATSFAEELRARGATLPAIREITKAIVSEEAAGRLGRSYERYAKRADLLTEMGFTAAAEVDNSRARVGLSRGLVLEGLGKRVSRVPVENEESRKLRAEMDCLIFKFVGMGEDEDIHCTRTIPEKAVVLVFVRNELLMWDCLNDCLLHRVLLGDQEDKRALWQTTFCPQTGRLDLYDAREAGDLQGGTVLRANDLLSLPKGKTSQYEKLFGFRPDNGTRASKDADRKNLLIGGTSRFGVDREGKRRAWAGILPGNQHVVIYSEAQSANVTIGKETVLPSTHLYPVKMIFFPPERTDRFVSCERYGVVIWQCAQEGKGGSRSDSKWTPLVSPVPQYAHDSQIWVGAISDSLFVSIDVRHDLRDPAQRSSLVQAWSLESGKPLWHIPPVSGRTFRGAVFNETTLWLQQGGGQVLVFDVQDAEKEPRPLFCMSFPGMPVFDPSFPRLAWFGGPQCLRVVDVGRACGGHFLEGRFPAWWAEKREKSLENCQSCRTWGSGTQACSRCKAVRYCSKECQKKDWKAHKAACSPCA</sequence>
<feature type="compositionally biased region" description="Basic and acidic residues" evidence="5">
    <location>
        <begin position="11"/>
        <end position="35"/>
    </location>
</feature>
<dbReference type="AlphaFoldDB" id="A0A0G4HFL7"/>
<dbReference type="GO" id="GO:0008270">
    <property type="term" value="F:zinc ion binding"/>
    <property type="evidence" value="ECO:0007669"/>
    <property type="project" value="UniProtKB-KW"/>
</dbReference>
<evidence type="ECO:0000256" key="5">
    <source>
        <dbReference type="SAM" id="MobiDB-lite"/>
    </source>
</evidence>
<proteinExistence type="predicted"/>